<comment type="similarity">
    <text evidence="1 4">Belongs to the UDP-glycosyltransferase family.</text>
</comment>
<organism evidence="7 8">
    <name type="scientific">Kingdonia uniflora</name>
    <dbReference type="NCBI Taxonomy" id="39325"/>
    <lineage>
        <taxon>Eukaryota</taxon>
        <taxon>Viridiplantae</taxon>
        <taxon>Streptophyta</taxon>
        <taxon>Embryophyta</taxon>
        <taxon>Tracheophyta</taxon>
        <taxon>Spermatophyta</taxon>
        <taxon>Magnoliopsida</taxon>
        <taxon>Ranunculales</taxon>
        <taxon>Circaeasteraceae</taxon>
        <taxon>Kingdonia</taxon>
    </lineage>
</organism>
<evidence type="ECO:0000313" key="8">
    <source>
        <dbReference type="Proteomes" id="UP000541444"/>
    </source>
</evidence>
<dbReference type="Gene3D" id="3.40.50.2000">
    <property type="entry name" value="Glycogen Phosphorylase B"/>
    <property type="match status" value="2"/>
</dbReference>
<dbReference type="PROSITE" id="PS00375">
    <property type="entry name" value="UDPGT"/>
    <property type="match status" value="1"/>
</dbReference>
<evidence type="ECO:0000256" key="5">
    <source>
        <dbReference type="RuleBase" id="RU362057"/>
    </source>
</evidence>
<accession>A0A7J7P113</accession>
<dbReference type="OrthoDB" id="5835829at2759"/>
<dbReference type="GO" id="GO:0008194">
    <property type="term" value="F:UDP-glycosyltransferase activity"/>
    <property type="evidence" value="ECO:0007669"/>
    <property type="project" value="InterPro"/>
</dbReference>
<reference evidence="7 8" key="1">
    <citation type="journal article" date="2020" name="IScience">
        <title>Genome Sequencing of the Endangered Kingdonia uniflora (Circaeasteraceae, Ranunculales) Reveals Potential Mechanisms of Evolutionary Specialization.</title>
        <authorList>
            <person name="Sun Y."/>
            <person name="Deng T."/>
            <person name="Zhang A."/>
            <person name="Moore M.J."/>
            <person name="Landis J.B."/>
            <person name="Lin N."/>
            <person name="Zhang H."/>
            <person name="Zhang X."/>
            <person name="Huang J."/>
            <person name="Zhang X."/>
            <person name="Sun H."/>
            <person name="Wang H."/>
        </authorList>
    </citation>
    <scope>NUCLEOTIDE SEQUENCE [LARGE SCALE GENOMIC DNA]</scope>
    <source>
        <strain evidence="7">TB1705</strain>
        <tissue evidence="7">Leaf</tissue>
    </source>
</reference>
<keyword evidence="8" id="KW-1185">Reference proteome</keyword>
<dbReference type="PANTHER" id="PTHR48046">
    <property type="entry name" value="UDP-GLYCOSYLTRANSFERASE 72E1"/>
    <property type="match status" value="1"/>
</dbReference>
<name>A0A7J7P113_9MAGN</name>
<dbReference type="AlphaFoldDB" id="A0A7J7P113"/>
<dbReference type="Proteomes" id="UP000541444">
    <property type="component" value="Unassembled WGS sequence"/>
</dbReference>
<evidence type="ECO:0000256" key="2">
    <source>
        <dbReference type="ARBA" id="ARBA00022676"/>
    </source>
</evidence>
<dbReference type="CDD" id="cd03784">
    <property type="entry name" value="GT1_Gtf-like"/>
    <property type="match status" value="1"/>
</dbReference>
<protein>
    <recommendedName>
        <fullName evidence="5">Glycosyltransferase</fullName>
        <ecNumber evidence="5">2.4.1.-</ecNumber>
    </recommendedName>
</protein>
<dbReference type="FunFam" id="3.40.50.2000:FF:000051">
    <property type="entry name" value="Glycosyltransferase"/>
    <property type="match status" value="1"/>
</dbReference>
<comment type="caution">
    <text evidence="7">The sequence shown here is derived from an EMBL/GenBank/DDBJ whole genome shotgun (WGS) entry which is preliminary data.</text>
</comment>
<dbReference type="InterPro" id="IPR002213">
    <property type="entry name" value="UDP_glucos_trans"/>
</dbReference>
<dbReference type="EC" id="2.4.1.-" evidence="5"/>
<keyword evidence="3 4" id="KW-0808">Transferase</keyword>
<dbReference type="SUPFAM" id="SSF53756">
    <property type="entry name" value="UDP-Glycosyltransferase/glycogen phosphorylase"/>
    <property type="match status" value="1"/>
</dbReference>
<evidence type="ECO:0000256" key="1">
    <source>
        <dbReference type="ARBA" id="ARBA00009995"/>
    </source>
</evidence>
<dbReference type="EMBL" id="JACGCM010000375">
    <property type="protein sequence ID" value="KAF6173003.1"/>
    <property type="molecule type" value="Genomic_DNA"/>
</dbReference>
<gene>
    <name evidence="7" type="ORF">GIB67_006379</name>
</gene>
<keyword evidence="2 4" id="KW-0328">Glycosyltransferase</keyword>
<proteinExistence type="inferred from homology"/>
<feature type="region of interest" description="Disordered" evidence="6">
    <location>
        <begin position="224"/>
        <end position="250"/>
    </location>
</feature>
<dbReference type="PANTHER" id="PTHR48046:SF6">
    <property type="entry name" value="GLYCOSYLTRANSFERASE"/>
    <property type="match status" value="1"/>
</dbReference>
<sequence>MEKTSHIIILPSPGMGHLIPLTEFAKRLVHHHNFSVTFTIPGVGPPSKAQQLVVNSLPNTITSILLPPVNLDDLDPNAKIEPRISLTVSRSLPYLRNVFADIMAEKRVVALVVDLFGTDAFDIANEFGVPPYIFYPTTAMCLSLFLYLPKLDAMYDCEYRDLPEPIRLNGCAPVHGRDLLDPAQDRNNDAYKVLLHQTKRYKLAEGILVNSFIDLEPGALKGLNEEGSDGPPVYPVGPLVRSSGDDDKDGSRCLEWLDQQPGGSVLFVSFGSGGTLSSEQLNELASGLEMSQQRFLWVVRSPSDKIANATYFSAQSIDNPFDFLPKGFLDRTKGVGLVVPSWAPQIPVLNHDSTGGFLTHCGWNSTLESIVHGVPLIAWPLFAEQNMNAVMLTDGLNIALRPKANENGVVGREEIARVVKGLMEGEEGKGIRNKMRDLKGAAARVLSEEGSSSKSISDVVNKWKNTNI</sequence>
<evidence type="ECO:0000313" key="7">
    <source>
        <dbReference type="EMBL" id="KAF6173003.1"/>
    </source>
</evidence>
<evidence type="ECO:0000256" key="4">
    <source>
        <dbReference type="RuleBase" id="RU003718"/>
    </source>
</evidence>
<dbReference type="Pfam" id="PF00201">
    <property type="entry name" value="UDPGT"/>
    <property type="match status" value="1"/>
</dbReference>
<dbReference type="InterPro" id="IPR035595">
    <property type="entry name" value="UDP_glycos_trans_CS"/>
</dbReference>
<evidence type="ECO:0000256" key="3">
    <source>
        <dbReference type="ARBA" id="ARBA00022679"/>
    </source>
</evidence>
<dbReference type="FunFam" id="3.40.50.2000:FF:000054">
    <property type="entry name" value="Glycosyltransferase"/>
    <property type="match status" value="1"/>
</dbReference>
<evidence type="ECO:0000256" key="6">
    <source>
        <dbReference type="SAM" id="MobiDB-lite"/>
    </source>
</evidence>